<dbReference type="Pfam" id="PF03886">
    <property type="entry name" value="ABC_trans_aux"/>
    <property type="match status" value="1"/>
</dbReference>
<dbReference type="EMBL" id="FZOY01000004">
    <property type="protein sequence ID" value="SNS89756.1"/>
    <property type="molecule type" value="Genomic_DNA"/>
</dbReference>
<dbReference type="AlphaFoldDB" id="A0A239I785"/>
<dbReference type="Proteomes" id="UP000198426">
    <property type="component" value="Unassembled WGS sequence"/>
</dbReference>
<feature type="domain" description="ABC-type transport auxiliary lipoprotein component" evidence="1">
    <location>
        <begin position="124"/>
        <end position="266"/>
    </location>
</feature>
<gene>
    <name evidence="2" type="ORF">SAMN05421757_104266</name>
</gene>
<organism evidence="2 3">
    <name type="scientific">Tropicimonas sediminicola</name>
    <dbReference type="NCBI Taxonomy" id="1031541"/>
    <lineage>
        <taxon>Bacteria</taxon>
        <taxon>Pseudomonadati</taxon>
        <taxon>Pseudomonadota</taxon>
        <taxon>Alphaproteobacteria</taxon>
        <taxon>Rhodobacterales</taxon>
        <taxon>Roseobacteraceae</taxon>
        <taxon>Tropicimonas</taxon>
    </lineage>
</organism>
<dbReference type="Gene3D" id="3.40.50.10610">
    <property type="entry name" value="ABC-type transport auxiliary lipoprotein component"/>
    <property type="match status" value="1"/>
</dbReference>
<sequence length="270" mass="28696">MAARLGWRWLLKPRVVGKQAKPAWPNGMRCRKASKTGGSAALQLSVARGLALCSIPMKCAVAASCRHPPRRYAAPNEKSQTDRTVMRLVLPALAFSLLLTACSAPPVRYAAAPVASGDRIGISVSQLEVREVSLPTYAQSEEIWREGEGGALEADASALWADDPARGVTMELSQHLAAFTGARVAAEPWPFEDLPQARLIVRVSEMVAGADGRFRLSGQYFVSRLSAGRDYSGTFNVSAPIAPDSGSSGIAAARAVAVRDLARLIASRGI</sequence>
<keyword evidence="2" id="KW-0449">Lipoprotein</keyword>
<evidence type="ECO:0000259" key="1">
    <source>
        <dbReference type="Pfam" id="PF03886"/>
    </source>
</evidence>
<keyword evidence="3" id="KW-1185">Reference proteome</keyword>
<dbReference type="SUPFAM" id="SSF159594">
    <property type="entry name" value="XCC0632-like"/>
    <property type="match status" value="1"/>
</dbReference>
<evidence type="ECO:0000313" key="3">
    <source>
        <dbReference type="Proteomes" id="UP000198426"/>
    </source>
</evidence>
<name>A0A239I785_9RHOB</name>
<accession>A0A239I785</accession>
<dbReference type="InterPro" id="IPR005586">
    <property type="entry name" value="ABC_trans_aux"/>
</dbReference>
<proteinExistence type="predicted"/>
<evidence type="ECO:0000313" key="2">
    <source>
        <dbReference type="EMBL" id="SNS89756.1"/>
    </source>
</evidence>
<protein>
    <submittedName>
        <fullName evidence="2">Uncharacterized lipoprotein YmbA</fullName>
    </submittedName>
</protein>
<reference evidence="2 3" key="1">
    <citation type="submission" date="2017-06" db="EMBL/GenBank/DDBJ databases">
        <authorList>
            <person name="Kim H.J."/>
            <person name="Triplett B.A."/>
        </authorList>
    </citation>
    <scope>NUCLEOTIDE SEQUENCE [LARGE SCALE GENOMIC DNA]</scope>
    <source>
        <strain evidence="2 3">DSM 29339</strain>
    </source>
</reference>